<evidence type="ECO:0000256" key="5">
    <source>
        <dbReference type="ARBA" id="ARBA00022801"/>
    </source>
</evidence>
<organism evidence="12">
    <name type="scientific">marine metagenome</name>
    <dbReference type="NCBI Taxonomy" id="408172"/>
    <lineage>
        <taxon>unclassified sequences</taxon>
        <taxon>metagenomes</taxon>
        <taxon>ecological metagenomes</taxon>
    </lineage>
</organism>
<evidence type="ECO:0000256" key="4">
    <source>
        <dbReference type="ARBA" id="ARBA00022763"/>
    </source>
</evidence>
<dbReference type="Pfam" id="PF00005">
    <property type="entry name" value="ABC_tran"/>
    <property type="match status" value="2"/>
</dbReference>
<dbReference type="FunFam" id="3.40.50.300:FF:000309">
    <property type="entry name" value="ABC transporter ATP-binding protein"/>
    <property type="match status" value="1"/>
</dbReference>
<keyword evidence="2" id="KW-0677">Repeat</keyword>
<dbReference type="CDD" id="cd03221">
    <property type="entry name" value="ABCF_EF-3"/>
    <property type="match status" value="2"/>
</dbReference>
<dbReference type="PROSITE" id="PS00211">
    <property type="entry name" value="ABC_TRANSPORTER_1"/>
    <property type="match status" value="1"/>
</dbReference>
<evidence type="ECO:0000256" key="2">
    <source>
        <dbReference type="ARBA" id="ARBA00022737"/>
    </source>
</evidence>
<dbReference type="HAMAP" id="MF_00848">
    <property type="entry name" value="Uup"/>
    <property type="match status" value="1"/>
</dbReference>
<dbReference type="InterPro" id="IPR037118">
    <property type="entry name" value="Val-tRNA_synth_C_sf"/>
</dbReference>
<dbReference type="Pfam" id="PF12848">
    <property type="entry name" value="ABC_tran_Xtn"/>
    <property type="match status" value="1"/>
</dbReference>
<evidence type="ECO:0000259" key="11">
    <source>
        <dbReference type="PROSITE" id="PS50893"/>
    </source>
</evidence>
<feature type="domain" description="ABC transporter" evidence="11">
    <location>
        <begin position="4"/>
        <end position="253"/>
    </location>
</feature>
<dbReference type="GO" id="GO:0003677">
    <property type="term" value="F:DNA binding"/>
    <property type="evidence" value="ECO:0007669"/>
    <property type="project" value="UniProtKB-KW"/>
</dbReference>
<feature type="region of interest" description="Disordered" evidence="10">
    <location>
        <begin position="532"/>
        <end position="553"/>
    </location>
</feature>
<dbReference type="EMBL" id="UINC01010882">
    <property type="protein sequence ID" value="SVA48243.1"/>
    <property type="molecule type" value="Genomic_DNA"/>
</dbReference>
<dbReference type="GO" id="GO:0016887">
    <property type="term" value="F:ATP hydrolysis activity"/>
    <property type="evidence" value="ECO:0007669"/>
    <property type="project" value="InterPro"/>
</dbReference>
<feature type="domain" description="ABC transporter" evidence="11">
    <location>
        <begin position="320"/>
        <end position="545"/>
    </location>
</feature>
<protein>
    <recommendedName>
        <fullName evidence="11">ABC transporter domain-containing protein</fullName>
    </recommendedName>
</protein>
<dbReference type="InterPro" id="IPR003593">
    <property type="entry name" value="AAA+_ATPase"/>
</dbReference>
<evidence type="ECO:0000256" key="7">
    <source>
        <dbReference type="ARBA" id="ARBA00023125"/>
    </source>
</evidence>
<keyword evidence="7" id="KW-0238">DNA-binding</keyword>
<gene>
    <name evidence="12" type="ORF">METZ01_LOCUS101097</name>
</gene>
<dbReference type="SUPFAM" id="SSF52540">
    <property type="entry name" value="P-loop containing nucleoside triphosphate hydrolases"/>
    <property type="match status" value="2"/>
</dbReference>
<dbReference type="AlphaFoldDB" id="A0A381W8L0"/>
<keyword evidence="9" id="KW-0175">Coiled coil</keyword>
<dbReference type="PANTHER" id="PTHR42855:SF1">
    <property type="entry name" value="ABC TRANSPORTER DOMAIN-CONTAINING PROTEIN"/>
    <property type="match status" value="1"/>
</dbReference>
<evidence type="ECO:0000256" key="10">
    <source>
        <dbReference type="SAM" id="MobiDB-lite"/>
    </source>
</evidence>
<sequence>MAFLNLQGISLAFIGVQIFDEVNLTIERGEKVGLVGRNASGKTTLLRLIEGSVKPDAGVVSFQKGIRTAYLSQEVPNDLPGTVFDVVASGSREYVDLSARNPSPSARLLHEGTPPLREELDRIHDNLDTEGVWYKREQVNKSLSQLGLDTDRDFRSLSAGLKRQVLLTKALVSEPDILLLDEPSNHMDIDSIKELEQMMAQFAGAIIFVTHDRMFLQKIATRIIEIDRGRLFDQTCDYETFLVRRDANRDAEETKNALFDRKLKQEEHWVREGIKARRTRNEGRVRELVKMREMRSSRRDRPKNVKMEVQEAERSGTLVAKADNIGFNYGDTQVISQFSATILKGDRIGILGPNGSGKTTLLRLLLGMLVPADGTIRLGSNLQISYSDQLLEQLDESKTAIENIGDGSDTVTVNGKSRHIFGYLQDFLFSPDQARSLVSGFSGGERKRLMLARLFTQPSNLLVLDEPTNDLDIETLDLLEELLIDYTGTILLVSHDRTFINNIVTSTVVFEGDSVVKEYVGNYDDWLRQRPQEAKPSSAPAGKQEVPPAQAPKARVKLRFSEQKELDALPQTIESLENEQQALFQTMGDPELYKKDRADIVANNERLEELKRLLAEAYERWEELEQLRLDIENSRPSK</sequence>
<dbReference type="InterPro" id="IPR043686">
    <property type="entry name" value="Uup"/>
</dbReference>
<dbReference type="InterPro" id="IPR003439">
    <property type="entry name" value="ABC_transporter-like_ATP-bd"/>
</dbReference>
<evidence type="ECO:0000256" key="3">
    <source>
        <dbReference type="ARBA" id="ARBA00022741"/>
    </source>
</evidence>
<keyword evidence="1" id="KW-0963">Cytoplasm</keyword>
<evidence type="ECO:0000256" key="1">
    <source>
        <dbReference type="ARBA" id="ARBA00022490"/>
    </source>
</evidence>
<keyword evidence="3" id="KW-0547">Nucleotide-binding</keyword>
<dbReference type="Gene3D" id="1.10.287.380">
    <property type="entry name" value="Valyl-tRNA synthetase, C-terminal domain"/>
    <property type="match status" value="1"/>
</dbReference>
<feature type="coiled-coil region" evidence="9">
    <location>
        <begin position="600"/>
        <end position="627"/>
    </location>
</feature>
<keyword evidence="8" id="KW-0234">DNA repair</keyword>
<dbReference type="InterPro" id="IPR051309">
    <property type="entry name" value="ABCF_ATPase"/>
</dbReference>
<evidence type="ECO:0000313" key="12">
    <source>
        <dbReference type="EMBL" id="SVA48243.1"/>
    </source>
</evidence>
<dbReference type="Pfam" id="PF16326">
    <property type="entry name" value="ABC_tran_CTD"/>
    <property type="match status" value="1"/>
</dbReference>
<reference evidence="12" key="1">
    <citation type="submission" date="2018-05" db="EMBL/GenBank/DDBJ databases">
        <authorList>
            <person name="Lanie J.A."/>
            <person name="Ng W.-L."/>
            <person name="Kazmierczak K.M."/>
            <person name="Andrzejewski T.M."/>
            <person name="Davidsen T.M."/>
            <person name="Wayne K.J."/>
            <person name="Tettelin H."/>
            <person name="Glass J.I."/>
            <person name="Rusch D."/>
            <person name="Podicherti R."/>
            <person name="Tsui H.-C.T."/>
            <person name="Winkler M.E."/>
        </authorList>
    </citation>
    <scope>NUCLEOTIDE SEQUENCE</scope>
</reference>
<dbReference type="GO" id="GO:0005524">
    <property type="term" value="F:ATP binding"/>
    <property type="evidence" value="ECO:0007669"/>
    <property type="project" value="UniProtKB-KW"/>
</dbReference>
<dbReference type="InterPro" id="IPR027417">
    <property type="entry name" value="P-loop_NTPase"/>
</dbReference>
<keyword evidence="5" id="KW-0378">Hydrolase</keyword>
<dbReference type="InterPro" id="IPR032781">
    <property type="entry name" value="ABC_tran_Xtn"/>
</dbReference>
<dbReference type="PANTHER" id="PTHR42855">
    <property type="entry name" value="ABC TRANSPORTER ATP-BINDING SUBUNIT"/>
    <property type="match status" value="1"/>
</dbReference>
<dbReference type="InterPro" id="IPR032524">
    <property type="entry name" value="ABC_tran_C"/>
</dbReference>
<keyword evidence="6" id="KW-0067">ATP-binding</keyword>
<dbReference type="InterPro" id="IPR017871">
    <property type="entry name" value="ABC_transporter-like_CS"/>
</dbReference>
<keyword evidence="4" id="KW-0227">DNA damage</keyword>
<proteinExistence type="inferred from homology"/>
<dbReference type="SMART" id="SM00382">
    <property type="entry name" value="AAA"/>
    <property type="match status" value="2"/>
</dbReference>
<dbReference type="PROSITE" id="PS50893">
    <property type="entry name" value="ABC_TRANSPORTER_2"/>
    <property type="match status" value="2"/>
</dbReference>
<evidence type="ECO:0000256" key="6">
    <source>
        <dbReference type="ARBA" id="ARBA00022840"/>
    </source>
</evidence>
<evidence type="ECO:0000256" key="9">
    <source>
        <dbReference type="SAM" id="Coils"/>
    </source>
</evidence>
<dbReference type="FunFam" id="3.40.50.300:FF:000011">
    <property type="entry name" value="Putative ABC transporter ATP-binding component"/>
    <property type="match status" value="1"/>
</dbReference>
<name>A0A381W8L0_9ZZZZ</name>
<dbReference type="GO" id="GO:0006281">
    <property type="term" value="P:DNA repair"/>
    <property type="evidence" value="ECO:0007669"/>
    <property type="project" value="UniProtKB-KW"/>
</dbReference>
<accession>A0A381W8L0</accession>
<dbReference type="Gene3D" id="3.40.50.300">
    <property type="entry name" value="P-loop containing nucleotide triphosphate hydrolases"/>
    <property type="match status" value="2"/>
</dbReference>
<evidence type="ECO:0000256" key="8">
    <source>
        <dbReference type="ARBA" id="ARBA00023204"/>
    </source>
</evidence>